<sequence>MPSVADNPVDQEEVVVVGVEPSAEVNHETVSSAIAFLLKCIFYIVALLKRTGRLWMDYYPPIFGKDKFFFRSIGQRGFGTLSWHHWLLGKDWFQFLQFSRKHMYLKIGTSVLVPEYQSRKKSFKNHSINFFTEWSGTKTKRLK</sequence>
<reference evidence="1 2" key="2">
    <citation type="journal article" date="2022" name="Mol. Ecol. Resour.">
        <title>The genomes of chicory, endive, great burdock and yacon provide insights into Asteraceae paleo-polyploidization history and plant inulin production.</title>
        <authorList>
            <person name="Fan W."/>
            <person name="Wang S."/>
            <person name="Wang H."/>
            <person name="Wang A."/>
            <person name="Jiang F."/>
            <person name="Liu H."/>
            <person name="Zhao H."/>
            <person name="Xu D."/>
            <person name="Zhang Y."/>
        </authorList>
    </citation>
    <scope>NUCLEOTIDE SEQUENCE [LARGE SCALE GENOMIC DNA]</scope>
    <source>
        <strain evidence="2">cv. Punajuju</strain>
        <tissue evidence="1">Leaves</tissue>
    </source>
</reference>
<evidence type="ECO:0000313" key="1">
    <source>
        <dbReference type="EMBL" id="KAI3689723.1"/>
    </source>
</evidence>
<comment type="caution">
    <text evidence="1">The sequence shown here is derived from an EMBL/GenBank/DDBJ whole genome shotgun (WGS) entry which is preliminary data.</text>
</comment>
<organism evidence="1 2">
    <name type="scientific">Cichorium intybus</name>
    <name type="common">Chicory</name>
    <dbReference type="NCBI Taxonomy" id="13427"/>
    <lineage>
        <taxon>Eukaryota</taxon>
        <taxon>Viridiplantae</taxon>
        <taxon>Streptophyta</taxon>
        <taxon>Embryophyta</taxon>
        <taxon>Tracheophyta</taxon>
        <taxon>Spermatophyta</taxon>
        <taxon>Magnoliopsida</taxon>
        <taxon>eudicotyledons</taxon>
        <taxon>Gunneridae</taxon>
        <taxon>Pentapetalae</taxon>
        <taxon>asterids</taxon>
        <taxon>campanulids</taxon>
        <taxon>Asterales</taxon>
        <taxon>Asteraceae</taxon>
        <taxon>Cichorioideae</taxon>
        <taxon>Cichorieae</taxon>
        <taxon>Cichoriinae</taxon>
        <taxon>Cichorium</taxon>
    </lineage>
</organism>
<keyword evidence="2" id="KW-1185">Reference proteome</keyword>
<reference evidence="2" key="1">
    <citation type="journal article" date="2022" name="Mol. Ecol. Resour.">
        <title>The genomes of chicory, endive, great burdock and yacon provide insights into Asteraceae palaeo-polyploidization history and plant inulin production.</title>
        <authorList>
            <person name="Fan W."/>
            <person name="Wang S."/>
            <person name="Wang H."/>
            <person name="Wang A."/>
            <person name="Jiang F."/>
            <person name="Liu H."/>
            <person name="Zhao H."/>
            <person name="Xu D."/>
            <person name="Zhang Y."/>
        </authorList>
    </citation>
    <scope>NUCLEOTIDE SEQUENCE [LARGE SCALE GENOMIC DNA]</scope>
    <source>
        <strain evidence="2">cv. Punajuju</strain>
    </source>
</reference>
<dbReference type="Proteomes" id="UP001055811">
    <property type="component" value="Linkage Group LG09"/>
</dbReference>
<proteinExistence type="predicted"/>
<name>A0ACB8YWQ1_CICIN</name>
<gene>
    <name evidence="1" type="ORF">L2E82_47689</name>
</gene>
<accession>A0ACB8YWQ1</accession>
<evidence type="ECO:0000313" key="2">
    <source>
        <dbReference type="Proteomes" id="UP001055811"/>
    </source>
</evidence>
<protein>
    <submittedName>
        <fullName evidence="1">Uncharacterized protein</fullName>
    </submittedName>
</protein>
<dbReference type="EMBL" id="CM042017">
    <property type="protein sequence ID" value="KAI3689723.1"/>
    <property type="molecule type" value="Genomic_DNA"/>
</dbReference>